<dbReference type="InterPro" id="IPR024317">
    <property type="entry name" value="Dynein_heavy_chain_D4_dom"/>
</dbReference>
<dbReference type="InterPro" id="IPR043160">
    <property type="entry name" value="Dynein_C_barrel"/>
</dbReference>
<evidence type="ECO:0000256" key="10">
    <source>
        <dbReference type="ARBA" id="ARBA00023069"/>
    </source>
</evidence>
<dbReference type="Gene3D" id="1.10.287.2620">
    <property type="match status" value="1"/>
</dbReference>
<dbReference type="PANTHER" id="PTHR22878:SF63">
    <property type="entry name" value="DYNEIN AXONEMAL HEAVY CHAIN 10"/>
    <property type="match status" value="1"/>
</dbReference>
<feature type="domain" description="Dynein heavy chain tail" evidence="17">
    <location>
        <begin position="526"/>
        <end position="984"/>
    </location>
</feature>
<evidence type="ECO:0000256" key="6">
    <source>
        <dbReference type="ARBA" id="ARBA00022741"/>
    </source>
</evidence>
<dbReference type="InterPro" id="IPR013594">
    <property type="entry name" value="Dynein_heavy_tail"/>
</dbReference>
<evidence type="ECO:0000313" key="28">
    <source>
        <dbReference type="Proteomes" id="UP000069272"/>
    </source>
</evidence>
<dbReference type="InterPro" id="IPR041228">
    <property type="entry name" value="Dynein_C"/>
</dbReference>
<dbReference type="VEuPathDB" id="VectorBase:AALB20_038529"/>
<feature type="compositionally biased region" description="Low complexity" evidence="15">
    <location>
        <begin position="76"/>
        <end position="86"/>
    </location>
</feature>
<evidence type="ECO:0000259" key="18">
    <source>
        <dbReference type="Pfam" id="PF08393"/>
    </source>
</evidence>
<dbReference type="Pfam" id="PF03028">
    <property type="entry name" value="Dynein_heavy"/>
    <property type="match status" value="1"/>
</dbReference>
<keyword evidence="7" id="KW-0067">ATP-binding</keyword>
<evidence type="ECO:0000256" key="3">
    <source>
        <dbReference type="ARBA" id="ARBA00022490"/>
    </source>
</evidence>
<dbReference type="Gene3D" id="6.10.140.1060">
    <property type="match status" value="1"/>
</dbReference>
<dbReference type="GO" id="GO:0005874">
    <property type="term" value="C:microtubule"/>
    <property type="evidence" value="ECO:0007669"/>
    <property type="project" value="UniProtKB-KW"/>
</dbReference>
<proteinExistence type="inferred from homology"/>
<dbReference type="FunFam" id="1.20.1270.280:FF:000005">
    <property type="entry name" value="Dynein axonemal heavy chain 10"/>
    <property type="match status" value="1"/>
</dbReference>
<dbReference type="FunFam" id="1.10.8.720:FF:000005">
    <property type="entry name" value="Dynein axonemal heavy chain 10"/>
    <property type="match status" value="1"/>
</dbReference>
<dbReference type="GO" id="GO:0051959">
    <property type="term" value="F:dynein light intermediate chain binding"/>
    <property type="evidence" value="ECO:0007669"/>
    <property type="project" value="InterPro"/>
</dbReference>
<dbReference type="InterPro" id="IPR026983">
    <property type="entry name" value="DHC"/>
</dbReference>
<evidence type="ECO:0000259" key="23">
    <source>
        <dbReference type="Pfam" id="PF17852"/>
    </source>
</evidence>
<keyword evidence="5" id="KW-0677">Repeat</keyword>
<dbReference type="InterPro" id="IPR035699">
    <property type="entry name" value="AAA_6"/>
</dbReference>
<feature type="region of interest" description="Disordered" evidence="15">
    <location>
        <begin position="383"/>
        <end position="462"/>
    </location>
</feature>
<dbReference type="InterPro" id="IPR013602">
    <property type="entry name" value="Dynein_heavy_linker"/>
</dbReference>
<evidence type="ECO:0000259" key="21">
    <source>
        <dbReference type="Pfam" id="PF12780"/>
    </source>
</evidence>
<feature type="compositionally biased region" description="Polar residues" evidence="15">
    <location>
        <begin position="394"/>
        <end position="419"/>
    </location>
</feature>
<reference evidence="27" key="2">
    <citation type="submission" date="2022-08" db="UniProtKB">
        <authorList>
            <consortium name="EnsemblMetazoa"/>
        </authorList>
    </citation>
    <scope>IDENTIFICATION</scope>
    <source>
        <strain evidence="27">STECLA/ALBI9_A</strain>
    </source>
</reference>
<evidence type="ECO:0000256" key="11">
    <source>
        <dbReference type="ARBA" id="ARBA00023175"/>
    </source>
</evidence>
<dbReference type="Gene3D" id="1.20.920.20">
    <property type="match status" value="1"/>
</dbReference>
<dbReference type="GO" id="GO:0005858">
    <property type="term" value="C:axonemal dynein complex"/>
    <property type="evidence" value="ECO:0007669"/>
    <property type="project" value="UniProtKB-ARBA"/>
</dbReference>
<feature type="domain" description="Dynein heavy chain AAA lid" evidence="25">
    <location>
        <begin position="4552"/>
        <end position="4699"/>
    </location>
</feature>
<dbReference type="InterPro" id="IPR042228">
    <property type="entry name" value="Dynein_linker_3"/>
</dbReference>
<feature type="domain" description="Dynein heavy chain tail" evidence="17">
    <location>
        <begin position="1111"/>
        <end position="1208"/>
    </location>
</feature>
<dbReference type="FunFam" id="3.20.180.20:FF:000002">
    <property type="entry name" value="Cytoplasmic dynein heavy chain 1"/>
    <property type="match status" value="1"/>
</dbReference>
<dbReference type="VEuPathDB" id="VectorBase:AALB008747"/>
<dbReference type="FunFam" id="3.10.490.20:FF:000006">
    <property type="entry name" value="Dynein axonemal heavy chain 10"/>
    <property type="match status" value="1"/>
</dbReference>
<evidence type="ECO:0000256" key="9">
    <source>
        <dbReference type="ARBA" id="ARBA00023054"/>
    </source>
</evidence>
<feature type="domain" description="Dynein heavy chain 3 AAA+ lid" evidence="24">
    <location>
        <begin position="3133"/>
        <end position="3215"/>
    </location>
</feature>
<dbReference type="InterPro" id="IPR024743">
    <property type="entry name" value="Dynein_HC_stalk"/>
</dbReference>
<feature type="domain" description="Dynein heavy chain hydrolytic ATP-binding dynein motor region" evidence="19">
    <location>
        <begin position="2268"/>
        <end position="2620"/>
    </location>
</feature>
<evidence type="ECO:0000256" key="8">
    <source>
        <dbReference type="ARBA" id="ARBA00023017"/>
    </source>
</evidence>
<dbReference type="Gene3D" id="3.40.50.300">
    <property type="entry name" value="P-loop containing nucleotide triphosphate hydrolases"/>
    <property type="match status" value="5"/>
</dbReference>
<dbReference type="Gene3D" id="1.10.8.710">
    <property type="match status" value="1"/>
</dbReference>
<evidence type="ECO:0000256" key="5">
    <source>
        <dbReference type="ARBA" id="ARBA00022737"/>
    </source>
</evidence>
<feature type="domain" description="Dynein heavy chain C-terminal" evidence="26">
    <location>
        <begin position="4707"/>
        <end position="4877"/>
    </location>
</feature>
<dbReference type="Pfam" id="PF17857">
    <property type="entry name" value="AAA_lid_1"/>
    <property type="match status" value="1"/>
</dbReference>
<keyword evidence="12" id="KW-0206">Cytoskeleton</keyword>
<dbReference type="FunFam" id="3.40.50.300:FF:002141">
    <property type="entry name" value="Dynein heavy chain"/>
    <property type="match status" value="1"/>
</dbReference>
<dbReference type="FunFam" id="3.40.50.300:FF:000049">
    <property type="entry name" value="Dynein, axonemal, heavy chain 5"/>
    <property type="match status" value="1"/>
</dbReference>
<feature type="compositionally biased region" description="Low complexity" evidence="15">
    <location>
        <begin position="117"/>
        <end position="128"/>
    </location>
</feature>
<keyword evidence="3" id="KW-0963">Cytoplasm</keyword>
<dbReference type="FunFam" id="1.20.58.1120:FF:000008">
    <property type="entry name" value="Dynein heavy chain 10, axonemal"/>
    <property type="match status" value="1"/>
</dbReference>
<dbReference type="Pfam" id="PF12780">
    <property type="entry name" value="AAA_8"/>
    <property type="match status" value="1"/>
</dbReference>
<evidence type="ECO:0000256" key="1">
    <source>
        <dbReference type="ARBA" id="ARBA00004430"/>
    </source>
</evidence>
<dbReference type="PANTHER" id="PTHR22878">
    <property type="entry name" value="DYNEIN HEAVY CHAIN 6, AXONEMAL-LIKE-RELATED"/>
    <property type="match status" value="1"/>
</dbReference>
<keyword evidence="8" id="KW-0243">Dynein</keyword>
<dbReference type="GO" id="GO:0008569">
    <property type="term" value="F:minus-end-directed microtubule motor activity"/>
    <property type="evidence" value="ECO:0007669"/>
    <property type="project" value="InterPro"/>
</dbReference>
<evidence type="ECO:0000256" key="4">
    <source>
        <dbReference type="ARBA" id="ARBA00022701"/>
    </source>
</evidence>
<evidence type="ECO:0000259" key="20">
    <source>
        <dbReference type="Pfam" id="PF12777"/>
    </source>
</evidence>
<feature type="region of interest" description="Disordered" evidence="15">
    <location>
        <begin position="1268"/>
        <end position="1336"/>
    </location>
</feature>
<dbReference type="Proteomes" id="UP000069272">
    <property type="component" value="Chromosome 2R"/>
</dbReference>
<feature type="region of interest" description="Disordered" evidence="15">
    <location>
        <begin position="324"/>
        <end position="356"/>
    </location>
</feature>
<dbReference type="GO" id="GO:0005524">
    <property type="term" value="F:ATP binding"/>
    <property type="evidence" value="ECO:0007669"/>
    <property type="project" value="UniProtKB-KW"/>
</dbReference>
<keyword evidence="9 14" id="KW-0175">Coiled coil</keyword>
<protein>
    <submittedName>
        <fullName evidence="27">Uncharacterized protein</fullName>
    </submittedName>
</protein>
<dbReference type="Gene3D" id="1.20.920.30">
    <property type="match status" value="1"/>
</dbReference>
<dbReference type="FunFam" id="1.10.472.130:FF:000010">
    <property type="entry name" value="Dynein axonemal heavy chain 10"/>
    <property type="match status" value="1"/>
</dbReference>
<accession>A0A182FQC7</accession>
<evidence type="ECO:0000259" key="26">
    <source>
        <dbReference type="Pfam" id="PF18199"/>
    </source>
</evidence>
<evidence type="ECO:0000259" key="19">
    <source>
        <dbReference type="Pfam" id="PF12774"/>
    </source>
</evidence>
<feature type="domain" description="Dynein heavy chain coiled coil stalk" evidence="20">
    <location>
        <begin position="3582"/>
        <end position="3914"/>
    </location>
</feature>
<dbReference type="FunFam" id="1.20.920.20:FF:000008">
    <property type="entry name" value="Dynein heavy chain 10, axonemal"/>
    <property type="match status" value="1"/>
</dbReference>
<dbReference type="Pfam" id="PF08393">
    <property type="entry name" value="DHC_N2"/>
    <property type="match status" value="1"/>
</dbReference>
<dbReference type="Gene3D" id="1.20.1270.280">
    <property type="match status" value="1"/>
</dbReference>
<evidence type="ECO:0000256" key="12">
    <source>
        <dbReference type="ARBA" id="ARBA00023212"/>
    </source>
</evidence>
<dbReference type="InterPro" id="IPR042219">
    <property type="entry name" value="AAA_lid_11_sf"/>
</dbReference>
<dbReference type="InterPro" id="IPR041658">
    <property type="entry name" value="AAA_lid_11"/>
</dbReference>
<dbReference type="InterPro" id="IPR035706">
    <property type="entry name" value="AAA_9"/>
</dbReference>
<feature type="compositionally biased region" description="Basic and acidic residues" evidence="15">
    <location>
        <begin position="1315"/>
        <end position="1324"/>
    </location>
</feature>
<dbReference type="Gene3D" id="3.20.180.20">
    <property type="entry name" value="Dynein heavy chain, N-terminal domain 2"/>
    <property type="match status" value="1"/>
</dbReference>
<feature type="compositionally biased region" description="Basic and acidic residues" evidence="15">
    <location>
        <begin position="442"/>
        <end position="460"/>
    </location>
</feature>
<dbReference type="Pfam" id="PF17852">
    <property type="entry name" value="Dynein_AAA_lid"/>
    <property type="match status" value="1"/>
</dbReference>
<dbReference type="Pfam" id="PF12774">
    <property type="entry name" value="AAA_6"/>
    <property type="match status" value="1"/>
</dbReference>
<dbReference type="FunFam" id="3.40.50.300:FF:000063">
    <property type="entry name" value="dynein heavy chain 6, axonemal"/>
    <property type="match status" value="1"/>
</dbReference>
<evidence type="ECO:0000256" key="15">
    <source>
        <dbReference type="SAM" id="MobiDB-lite"/>
    </source>
</evidence>
<dbReference type="Gene3D" id="3.10.490.20">
    <property type="match status" value="1"/>
</dbReference>
<dbReference type="Gene3D" id="1.10.8.1220">
    <property type="match status" value="1"/>
</dbReference>
<dbReference type="Gene3D" id="1.20.58.1120">
    <property type="match status" value="1"/>
</dbReference>
<evidence type="ECO:0000259" key="22">
    <source>
        <dbReference type="Pfam" id="PF12781"/>
    </source>
</evidence>
<feature type="domain" description="Dynein heavy chain region D6 P-loop" evidence="16">
    <location>
        <begin position="4409"/>
        <end position="4521"/>
    </location>
</feature>
<feature type="domain" description="Dynein heavy chain AAA module D4" evidence="21">
    <location>
        <begin position="3309"/>
        <end position="3568"/>
    </location>
</feature>
<feature type="domain" description="Dynein heavy chain C-terminal" evidence="26">
    <location>
        <begin position="4931"/>
        <end position="5059"/>
    </location>
</feature>
<comment type="similarity">
    <text evidence="2">Belongs to the dynein heavy chain family.</text>
</comment>
<dbReference type="GO" id="GO:0007018">
    <property type="term" value="P:microtubule-based movement"/>
    <property type="evidence" value="ECO:0007669"/>
    <property type="project" value="InterPro"/>
</dbReference>
<dbReference type="Gene3D" id="1.10.8.720">
    <property type="entry name" value="Region D6 of dynein motor"/>
    <property type="match status" value="1"/>
</dbReference>
<dbReference type="Pfam" id="PF12781">
    <property type="entry name" value="AAA_9"/>
    <property type="match status" value="1"/>
</dbReference>
<feature type="region of interest" description="Disordered" evidence="15">
    <location>
        <begin position="174"/>
        <end position="202"/>
    </location>
</feature>
<dbReference type="InterPro" id="IPR041589">
    <property type="entry name" value="DNAH3_AAA_lid_1"/>
</dbReference>
<keyword evidence="28" id="KW-1185">Reference proteome</keyword>
<dbReference type="SUPFAM" id="SSF52540">
    <property type="entry name" value="P-loop containing nucleoside triphosphate hydrolases"/>
    <property type="match status" value="4"/>
</dbReference>
<keyword evidence="6" id="KW-0547">Nucleotide-binding</keyword>
<reference evidence="27 28" key="1">
    <citation type="journal article" date="2017" name="G3 (Bethesda)">
        <title>The Physical Genome Mapping of Anopheles albimanus Corrected Scaffold Misassemblies and Identified Interarm Rearrangements in Genus Anopheles.</title>
        <authorList>
            <person name="Artemov G.N."/>
            <person name="Peery A.N."/>
            <person name="Jiang X."/>
            <person name="Tu Z."/>
            <person name="Stegniy V.N."/>
            <person name="Sharakhova M.V."/>
            <person name="Sharakhov I.V."/>
        </authorList>
    </citation>
    <scope>NUCLEOTIDE SEQUENCE [LARGE SCALE GENOMIC DNA]</scope>
    <source>
        <strain evidence="27 28">ALBI9_A</strain>
    </source>
</reference>
<evidence type="ECO:0000256" key="13">
    <source>
        <dbReference type="ARBA" id="ARBA00023273"/>
    </source>
</evidence>
<dbReference type="STRING" id="7167.A0A182FQC7"/>
<evidence type="ECO:0000259" key="17">
    <source>
        <dbReference type="Pfam" id="PF08385"/>
    </source>
</evidence>
<keyword evidence="10" id="KW-0969">Cilium</keyword>
<feature type="domain" description="Dynein heavy chain ATP-binding dynein motor region" evidence="22">
    <location>
        <begin position="3942"/>
        <end position="4162"/>
    </location>
</feature>
<evidence type="ECO:0000256" key="2">
    <source>
        <dbReference type="ARBA" id="ARBA00008887"/>
    </source>
</evidence>
<keyword evidence="13" id="KW-0966">Cell projection</keyword>
<dbReference type="FunFam" id="1.20.140.100:FF:000001">
    <property type="entry name" value="dynein heavy chain 17, axonemal"/>
    <property type="match status" value="1"/>
</dbReference>
<dbReference type="EnsemblMetazoa" id="AALB008747-RA">
    <property type="protein sequence ID" value="AALB008747-PA"/>
    <property type="gene ID" value="AALB008747"/>
</dbReference>
<dbReference type="FunFam" id="1.10.8.710:FF:000001">
    <property type="entry name" value="Dynein axonemal heavy chain 2"/>
    <property type="match status" value="1"/>
</dbReference>
<evidence type="ECO:0000313" key="27">
    <source>
        <dbReference type="EnsemblMetazoa" id="AALB008747-PA"/>
    </source>
</evidence>
<organism evidence="27 28">
    <name type="scientific">Anopheles albimanus</name>
    <name type="common">New world malaria mosquito</name>
    <dbReference type="NCBI Taxonomy" id="7167"/>
    <lineage>
        <taxon>Eukaryota</taxon>
        <taxon>Metazoa</taxon>
        <taxon>Ecdysozoa</taxon>
        <taxon>Arthropoda</taxon>
        <taxon>Hexapoda</taxon>
        <taxon>Insecta</taxon>
        <taxon>Pterygota</taxon>
        <taxon>Neoptera</taxon>
        <taxon>Endopterygota</taxon>
        <taxon>Diptera</taxon>
        <taxon>Nematocera</taxon>
        <taxon>Culicoidea</taxon>
        <taxon>Culicidae</taxon>
        <taxon>Anophelinae</taxon>
        <taxon>Anopheles</taxon>
    </lineage>
</organism>
<dbReference type="Pfam" id="PF12777">
    <property type="entry name" value="MT"/>
    <property type="match status" value="1"/>
</dbReference>
<dbReference type="InterPro" id="IPR027417">
    <property type="entry name" value="P-loop_NTPase"/>
</dbReference>
<dbReference type="Pfam" id="PF12775">
    <property type="entry name" value="AAA_7"/>
    <property type="match status" value="1"/>
</dbReference>
<dbReference type="InterPro" id="IPR004273">
    <property type="entry name" value="Dynein_heavy_D6_P-loop"/>
</dbReference>
<dbReference type="FunFam" id="1.10.287.2620:FF:000002">
    <property type="entry name" value="Dynein heavy chain 2, axonemal"/>
    <property type="match status" value="1"/>
</dbReference>
<dbReference type="InterPro" id="IPR041466">
    <property type="entry name" value="Dynein_AAA5_ext"/>
</dbReference>
<feature type="coiled-coil region" evidence="14">
    <location>
        <begin position="3796"/>
        <end position="3865"/>
    </location>
</feature>
<feature type="region of interest" description="Disordered" evidence="15">
    <location>
        <begin position="76"/>
        <end position="143"/>
    </location>
</feature>
<feature type="compositionally biased region" description="Basic and acidic residues" evidence="15">
    <location>
        <begin position="383"/>
        <end position="393"/>
    </location>
</feature>
<name>A0A182FQC7_ANOAL</name>
<keyword evidence="4" id="KW-0493">Microtubule</keyword>
<dbReference type="Pfam" id="PF18198">
    <property type="entry name" value="AAA_lid_11"/>
    <property type="match status" value="1"/>
</dbReference>
<evidence type="ECO:0000259" key="16">
    <source>
        <dbReference type="Pfam" id="PF03028"/>
    </source>
</evidence>
<feature type="compositionally biased region" description="Basic and acidic residues" evidence="15">
    <location>
        <begin position="324"/>
        <end position="340"/>
    </location>
</feature>
<keyword evidence="11" id="KW-0505">Motor protein</keyword>
<evidence type="ECO:0000259" key="25">
    <source>
        <dbReference type="Pfam" id="PF18198"/>
    </source>
</evidence>
<sequence length="5062" mass="578835">MDFRAIWIRDRLCKILGVFEPRYIDTVLNELYDELVAFLDDTVIDQRDEHKRILFAYRTFYERLIEEKVTAFEPATLGGSSATGGSDQPEQAQREKKGKKVKGCSRPPCFTGSTRVGPQQSAPGPAAGAGAGESDFDESYASLPPMQPMSYRLPGGNHNRCMVVFGLKVVERPVDDADDGNKKKGKQKKGKKDADHEITGDAGFLGASNDNELVEVTKIVPTSIKTPIVHVCFGIIPEEKIDPNIRYVYLVRRHCTPIGNYTPGTLLHKPIAYTSIRSEGTFQNLEDCVAEMPRKVIIGCIRGNLIHNAKEMLERIYRPGVEFQFREPDTHRPKPEKSTNVDEEEQTTRASSRISVGLIDYSRPSDFRMKAIQAKKLTPSVLMREESALEDSSRQSLADTPSSESNLTQTKASDSTTGDSDAKPPVQSPSERWNTLLVGSKVKGEEERDKQLPKQPEESPMKLNLENNLEKFIDTLQWTIDHVECAFGLPTQYNAPHQENITVDEDKFKIKVDLAKTTVDDLTMLQLEEIVEGWSIYIGKVLRESNEKEPLDNTPMAEYNLWVERELLYNSIVEQLKSPFVIQVFDALKDNQGAIMKAWPDRFGSLKEALCLARENVEHLAMLQGYLEKIKTSDDFTFILSIIPNITIILRHIWTMSNYYSLDENMLNLIGKISFVFAEKVKILINVDIIFKQSASHIDRCATYCASLLQAWKQSYMETRSLIEQSGIGSRWEFDKNVLFREIDHMTRISHDMAHIAKVFLAFENIFDANFKAMITDPEEVDNTLSKVYRLINHIISVDYDIFASSNLANWEATLDYFHKGVEQVEHEAMVTLDRCIPSLRSAELGLELIKNLDRIETRPALAQHLSSKYQNIMKQFLAEVGMVEHEFLKYKNNPPLQRNEPCNVGAIFWVRSLLSFIRKSMTAFREFEASKKHAETSLQRSAFGQYIQLVKAFKDYEQDNFQKFTARGTKTVNSVLKRNILKLEFCETILELEKVKKGPKAKQQDKTAPRRPSALMAGKDKARYTNIATAVRWLVNRPDAQDPQLALAQKLVRAARNTPSQGSSSGMQTPTSGQFKINQAQLMVSAVSQKKIPTWREVIGDSVLIEYKLKFGLNFSYDIFDVINEGQQFEYLGFTLSPTIRMAIMRKDQLFADVECVHKMITKYNDIVLKLSTPEIYFLRGHLYEVETIIQAGLGRFTWQSFNISNYAEKCETLMKSLSSLVSQIGYISNDIKTRIEKLESFAMFELETDQTKGLRVTATEVVLKAPTQQKDHHHSSHHPHHHASHRQHHQDSRLESVTPTDASAHGVGITGPRTDEGPDVEKRQKRPKKVTIKETDDNVKPCRDYFDALVKDRNAKTIKLLQLYDSIGPILIKLESLVLGSFTGDCPAMKYYYNHWEKQVFGCFTRFASKNLEKFMSNLLQNHPLFEVDAILTVPEIMMRPGSTDAYSIMISSVKDFLLSWHKYRNLWMYEKMSVCEKFLNQNVSLAQLDEKFIYYTQIVNELERHKPFHDIKSIRVNLKPLIKGIVDHAVEWRNTLGNILAERTRQRMIELNDHVQKLRVDLDKHVKELSHFKTVMQTIQTIQTTTLSVELKIHEMQEIYSILEEHRIKFPFGDMIMAYHLEKRWKKLYHSALLRSSKLQQTKAKFAEITQSEISTFQGELAKFIAKFRSDGPGTVGLDLDRGVELMDAYVKEFDTIDRQRIELENAEKLFDIPLTDYKDFVNCKLEFEEMQVVYKLYVQQKIARAKWSLTLWADLNPQALLEGIDSFMREFRQLPKPIRQSAVGEALNTKMKQFKSSIPLMLSLKDEALRERHWKKLMEKTGQHFDMSPDRFTLENMFAMELHKYQEIAEEIINNAIRELSIERSVQEIADIWQRMSFNMIRYEKGGRMRGYILGATDEIMQVLEENSMNLQSMAASQFIGPFLPAVQRWEKHLTLISEIIDEWINVQRKWVYLEGIFIGSDISSQLPEEAKNFNTIDGQFREIMNASTANPLVTDVCLTSPGRFNDFIRLGLALDGCQKSLNDYLEHKRMAFPRFYFISTDELLSILGDSEPSCVQEHIIKMFDNIKSLRFAKDRFDAPTVTAMISSEGEVMELEHQVPVKDRVENWMSEVLREMRRTNRFITKKAIYDYGKHREIARADWILQYQGMVCLAANQVWWTAEVEEVFLKVRQGNKRAMKEYLLEQNRQLDELVVKVRANLTPNDRLKFKTIATIDVHARDIIEGFVRDSILDAQEFGWESQLRFYWIREVDNLCVLQCTGKFDYGYEYMGLNGRLVITPLTDRIYLTITQALTMNLGGAPAGPAGTGKTETTKDLAKALALLCVVTNCGEGMDFRAVGTVLSGLAQCGAWGCFDEFNRIDISVLSVISTQLQTIKTALVSRADTFLFEGNEIHLDPKVGIFITMNPGYAGRTELPESVKALFRPVTCIMPDLELICMISLFSDGFITAKVLAKKMTVLYKMAREQLSKQYHYDWGLRSLNAVLRMAGVNKRKAPEVHEAATLMRTLFDMNFPKFVFDDVPLFMGLIKDLFPGIDYPRVGFPDFNEAVKEVLLAHGYILMQKQVNIAGAPCIWKSLNMKMIMMMCSYLQMDKVQQLHETMMTRHSTMVVGPTGGGKSVVINTLIEAQTKMGLPTKCTVLNPKACSVIELYGYLDPSTRDWIDGLFSNIFREMNKPTERDERRYVCFDGDVDALWIENMNSVMDDNKLLTLANGERIRLNSYCALLFEVGDLAYASPATVSRAGMVYLDPKNLGYTCYWDRWLKRRYGEEQETLQKAYTAIVPSAIDYILEGTDGNNQEQPLNLVVGQTNLNMVVQLCQFYDALFPMTSASYPYEEEVVECGFIQCLYLSLGASLLEESQLRFDAFIKRTLELVACEDTPESPAPVGQLPTQKPTLFEYYFDIERKLWLAWEWIIPSYVHDASLHFSDILVPTRDTLKIEQVLHLMNKVRRPVVLVGDPGTSKTAVTSHFLSGLSRDAFVVLKINFSSRTSSMDVQKTIETAVEKRTKDIFGPPVGKKLVTFIDDMNLPQVDTYGTQQPIALLKLLVEREGMFDRTKDLSWKKFKDMSFIAAMGRAGGGRNEVDPRFISMFSVVNVTFPSDTTLHHIYMSILQGHLQPFADELQANAHKVIEMTLALFKTLIVKMPPTPSKFHYIFNMKDLSRIFAGLLQIQPHYFKEVRHLVRVWRNEFARVICDRMISAQDQQFLEQQISEQIMERFPVPRSFRHTVQVDNSRQSRANAESRIKSAIVELSVAQYALRDPLLFGDYRNAVNPAEERYYEDLLDYEAIYFLFQEILMEYNEQRAKMKLVLFEDCLEHLTRVHRTLRMHRGHVMLVGIGGSGKQSITRLAAFAAGCNIFEIVLSRGYNEAAFRDDLKTLFLQVGVQGTQTCFIFKAAQIAEEGFLEFINNILTTGMVPALFSDDEKDQIIGQCRAGAEEAGYAASKDGVWSFFLDRAARNLHVVLCMSPEGDTLRNRCRSFPGLVGSTTIDWVFPWPEQALFAVVRVFLTDHAKIPENNREPIIGHIVHVHQSLKDYNQQYQLKVRRRNFVTPKHYLDYISTYLKLIEEKDNFIMQQCARLSDGIKKINEASHQIDELSIIVEEQRKNVIEAAERCGSMLAEIETSTEKANIKKLEASEKSVEVEQQKKIITVEKAEAEEALAAALPALEVARLALSDLDKSDITEIRSFATPPEPVQVVCECIAIIKGYKDISWKTAKGMMSEGNFLRSLQELDCDAITQKQVATVRANMKRSQKLEDMQTISKAGYGLLKFVRAVLGYCDVFKEIKPKKDRVAFLESELNGQIRLLEKLTDEIGKLENELAELNHKYATAIKEKQMLQEMMEQAERRLLAADKLISGLSSERDRWQIDLGKLNIERTKVIGNSLLSASFLAYMGPFSWEFRKTILFQDWLVDVIEKEIPFTEPYGVNTNLSDDLELSKWSAEGLPPDELSIQNGILTTRASRFPLCIDPQQQALTWIRKRETPNNLKVLSFNDKDFLKQLEMAIKYGTPVLFQDVDDYIDPVIDNVLERNVKVQSGRHTVLIGDKEIDLDGNFRLYLTTKLANPNFDPAVYAKAQVINYTVTESGLEDQLLSVVVRSERPDLEEQRETLIAETTANKALLQNLEDSLLRELATSTGNMLDNVELVTTLESTKEKAAEVSQKIVLAEQTACEIDLLRNGYRLAAQRGAILYFVLSDMATVSAMYQYSLSSYLEVFAYSLRKAVPDNVLAKRLDNIINTLTRNVYEYGCIGIFERHKLLFSFQITIKLEQSRGNLSQAEIDFFIKGNVSLERSGQPCPVTWIGEKGWQDIVLLSELFPDKFGTLPRHIEQNIYEWSSWYDLEDSEGYEYPGGFEERMTPYDHLLLMRCLRVDRVYRMLNNYVAQTMGEEYITPPILSFDAIYEQSAATTPVVFILSPGSDPTNDLMKLADRCGFGGSKFWHISLGQGQEPAALKLLHAALEQGCWLMLQNGHLLISFIRMLEKIIDSIGKPHPDFRLWITTDATPTFPIGILQKSLKVVTEPPNGMKMNLRATFFKLRQQTLDSCPHPAFKPLAYVLAFFHAVLQERRKYGKLGWNICYDFNESDFNVCIQILDTYLAKAADARECRIPWNSLKYLIGEVMYGGRVIDDFDRRVVKTYMDEYMGDFLFDTFQPFNFYASESVVYSPLQAATRDEFIAAIDKLPLNNTPEVFGLHSNAEIGYYSTTVRETWAHLIDLQPQAGADMGGISRDEFIDRAAVDILKKLPKPFDIWRVKKAYQVNITPICVVLLQELERFNRLVLRMDHTLNQLRKALAGEIGMDAVLDNAAHALFNGQLPDDWRKLAPATCKQLGDWIEHLLRRSQQYKYWSVSGEPLVMWLSGLHIPESYLTALVQDSMARIGTNHVCPLTSLSVAHPTSCTMEPILIEAFLWAVASEHVYLYRYQFKSPFQIACRKNNWPLDRSTLYTSVTRFLREDEIEERPEAGCYVTGLYLQGASWDPENRCLTRSTPKVLVEPLPVLSIVPIEAHRLKLQNTFRAPVYTTSERRNAMGVGLVFEADLHTEEHDSLWVLQGVCLTMNLD</sequence>
<evidence type="ECO:0000256" key="14">
    <source>
        <dbReference type="SAM" id="Coils"/>
    </source>
</evidence>
<evidence type="ECO:0000259" key="24">
    <source>
        <dbReference type="Pfam" id="PF17857"/>
    </source>
</evidence>
<dbReference type="FunFam" id="3.40.50.300:FF:000153">
    <property type="entry name" value="Dynein axonemal heavy chain 1"/>
    <property type="match status" value="1"/>
</dbReference>
<dbReference type="Pfam" id="PF18199">
    <property type="entry name" value="Dynein_C"/>
    <property type="match status" value="2"/>
</dbReference>
<feature type="compositionally biased region" description="Basic residues" evidence="15">
    <location>
        <begin position="1273"/>
        <end position="1290"/>
    </location>
</feature>
<feature type="domain" description="Dynein heavy chain linker" evidence="18">
    <location>
        <begin position="1726"/>
        <end position="2131"/>
    </location>
</feature>
<evidence type="ECO:0000256" key="7">
    <source>
        <dbReference type="ARBA" id="ARBA00022840"/>
    </source>
</evidence>
<dbReference type="Pfam" id="PF08385">
    <property type="entry name" value="DHC_N1"/>
    <property type="match status" value="2"/>
</dbReference>
<dbReference type="InterPro" id="IPR043157">
    <property type="entry name" value="Dynein_AAA1S"/>
</dbReference>
<feature type="domain" description="Dynein heavy chain AAA 5 extension" evidence="23">
    <location>
        <begin position="2804"/>
        <end position="2914"/>
    </location>
</feature>
<dbReference type="GO" id="GO:0045505">
    <property type="term" value="F:dynein intermediate chain binding"/>
    <property type="evidence" value="ECO:0007669"/>
    <property type="project" value="InterPro"/>
</dbReference>
<comment type="subcellular location">
    <subcellularLocation>
        <location evidence="1">Cytoplasm</location>
        <location evidence="1">Cytoskeleton</location>
        <location evidence="1">Cilium axoneme</location>
    </subcellularLocation>
</comment>
<dbReference type="InterPro" id="IPR042222">
    <property type="entry name" value="Dynein_2_N"/>
</dbReference>
<dbReference type="GO" id="GO:0031514">
    <property type="term" value="C:motile cilium"/>
    <property type="evidence" value="ECO:0007669"/>
    <property type="project" value="UniProtKB-ARBA"/>
</dbReference>
<dbReference type="Gene3D" id="1.20.140.100">
    <property type="entry name" value="Dynein heavy chain, N-terminal domain 2"/>
    <property type="match status" value="1"/>
</dbReference>
<dbReference type="FunFam" id="1.10.8.1220:FF:000001">
    <property type="entry name" value="Dynein axonemal heavy chain 5"/>
    <property type="match status" value="1"/>
</dbReference>